<keyword evidence="2" id="KW-1185">Reference proteome</keyword>
<comment type="caution">
    <text evidence="1">The sequence shown here is derived from an EMBL/GenBank/DDBJ whole genome shotgun (WGS) entry which is preliminary data.</text>
</comment>
<organism evidence="1 2">
    <name type="scientific">Rhizobium rosettiformans</name>
    <dbReference type="NCBI Taxonomy" id="1368430"/>
    <lineage>
        <taxon>Bacteria</taxon>
        <taxon>Pseudomonadati</taxon>
        <taxon>Pseudomonadota</taxon>
        <taxon>Alphaproteobacteria</taxon>
        <taxon>Hyphomicrobiales</taxon>
        <taxon>Rhizobiaceae</taxon>
        <taxon>Rhizobium/Agrobacterium group</taxon>
        <taxon>Rhizobium</taxon>
    </lineage>
</organism>
<sequence length="32" mass="3616">MGFENVEVLPNVEVAAFDIRPKLGPWYSPALR</sequence>
<dbReference type="AlphaFoldDB" id="A0A7W8MFC2"/>
<name>A0A7W8MFC2_9HYPH</name>
<accession>A0A7W8MFC2</accession>
<dbReference type="EMBL" id="JACHGA010000016">
    <property type="protein sequence ID" value="MBB5278290.1"/>
    <property type="molecule type" value="Genomic_DNA"/>
</dbReference>
<evidence type="ECO:0000313" key="1">
    <source>
        <dbReference type="EMBL" id="MBB5278290.1"/>
    </source>
</evidence>
<gene>
    <name evidence="1" type="ORF">HNR26_004387</name>
</gene>
<evidence type="ECO:0000313" key="2">
    <source>
        <dbReference type="Proteomes" id="UP000550895"/>
    </source>
</evidence>
<proteinExistence type="predicted"/>
<dbReference type="Proteomes" id="UP000550895">
    <property type="component" value="Unassembled WGS sequence"/>
</dbReference>
<reference evidence="1 2" key="1">
    <citation type="submission" date="2020-08" db="EMBL/GenBank/DDBJ databases">
        <title>Genomic Encyclopedia of Type Strains, Phase IV (KMG-IV): sequencing the most valuable type-strain genomes for metagenomic binning, comparative biology and taxonomic classification.</title>
        <authorList>
            <person name="Goeker M."/>
        </authorList>
    </citation>
    <scope>NUCLEOTIDE SEQUENCE [LARGE SCALE GENOMIC DNA]</scope>
    <source>
        <strain evidence="1 2">DSM 26376</strain>
    </source>
</reference>
<protein>
    <submittedName>
        <fullName evidence="1">Uncharacterized protein</fullName>
    </submittedName>
</protein>